<proteinExistence type="predicted"/>
<protein>
    <recommendedName>
        <fullName evidence="3">DUF4817 domain-containing protein</fullName>
    </recommendedName>
</protein>
<evidence type="ECO:0000313" key="1">
    <source>
        <dbReference type="EMBL" id="GBO20962.1"/>
    </source>
</evidence>
<evidence type="ECO:0008006" key="3">
    <source>
        <dbReference type="Google" id="ProtNLM"/>
    </source>
</evidence>
<organism evidence="1 2">
    <name type="scientific">Araneus ventricosus</name>
    <name type="common">Orbweaver spider</name>
    <name type="synonym">Epeira ventricosa</name>
    <dbReference type="NCBI Taxonomy" id="182803"/>
    <lineage>
        <taxon>Eukaryota</taxon>
        <taxon>Metazoa</taxon>
        <taxon>Ecdysozoa</taxon>
        <taxon>Arthropoda</taxon>
        <taxon>Chelicerata</taxon>
        <taxon>Arachnida</taxon>
        <taxon>Araneae</taxon>
        <taxon>Araneomorphae</taxon>
        <taxon>Entelegynae</taxon>
        <taxon>Araneoidea</taxon>
        <taxon>Araneidae</taxon>
        <taxon>Araneus</taxon>
    </lineage>
</organism>
<reference evidence="1 2" key="1">
    <citation type="journal article" date="2019" name="Sci. Rep.">
        <title>Orb-weaving spider Araneus ventricosus genome elucidates the spidroin gene catalogue.</title>
        <authorList>
            <person name="Kono N."/>
            <person name="Nakamura H."/>
            <person name="Ohtoshi R."/>
            <person name="Moran D.A.P."/>
            <person name="Shinohara A."/>
            <person name="Yoshida Y."/>
            <person name="Fujiwara M."/>
            <person name="Mori M."/>
            <person name="Tomita M."/>
            <person name="Arakawa K."/>
        </authorList>
    </citation>
    <scope>NUCLEOTIDE SEQUENCE [LARGE SCALE GENOMIC DNA]</scope>
</reference>
<accession>A0A4Y2V8W2</accession>
<dbReference type="EMBL" id="BGPR01044233">
    <property type="protein sequence ID" value="GBO20962.1"/>
    <property type="molecule type" value="Genomic_DNA"/>
</dbReference>
<gene>
    <name evidence="1" type="ORF">AVEN_114043_1</name>
</gene>
<dbReference type="AlphaFoldDB" id="A0A4Y2V8W2"/>
<evidence type="ECO:0000313" key="2">
    <source>
        <dbReference type="Proteomes" id="UP000499080"/>
    </source>
</evidence>
<comment type="caution">
    <text evidence="1">The sequence shown here is derived from an EMBL/GenBank/DDBJ whole genome shotgun (WGS) entry which is preliminary data.</text>
</comment>
<keyword evidence="2" id="KW-1185">Reference proteome</keyword>
<dbReference type="Proteomes" id="UP000499080">
    <property type="component" value="Unassembled WGS sequence"/>
</dbReference>
<sequence>MEPQFMNHLNGVAETWNGVECYHAICVERSHLHRPTLRSGWRLNTHTRFSSCTTKHKPRYFAFKMSTRQEKVQCVLWLTETKSLKTIQRKFRLLNHRSLPSMPSIPAWLKMLKDT</sequence>
<dbReference type="OrthoDB" id="9971063at2759"/>
<name>A0A4Y2V8W2_ARAVE</name>